<sequence length="463" mass="50655">MAGAAASMGTDPLTLADLLRVANSPGFDRWQEQVRRTGGCANPIHLMGQTVTRDRTTGDVLYSYSTANEPGGRLRVACGNRRASRCPSCAWTYAGDTYHLIRAGITGDVNKGVSTIVRDHPRVFATLTAPSFGPVHNRPASGRCRCGAQHAEDDSALGTALDPERYDYAGAVLWNNHAGDLWRRFTIYLRREIAAHAGLTQAALKEVCRVSFGKVAEFQKRGAVHFHAVVRMDGPDGPDTSPPAWATVALLDDAIRAAADRVSVPLAAAGDFPARMLRWGSQVDVQPIGALGNEELTEQAVASYVAKYATKAAETTGTVDRRVGELSELDKLPLPGHTRRLIEACWDLDDAYPERMLAHWSHMLGFRGHFSTKSRRYSTTLGALRQVRANYRARQERRERGLSEDLDDSEGSTLVLAHWTYAGHGHTPGESWLAATIAKDIQTNRDTAREALQDQLDWEEAAA</sequence>
<protein>
    <submittedName>
        <fullName evidence="1">Replication initiator protein RepSA</fullName>
    </submittedName>
</protein>
<accession>A0ABW3XI31</accession>
<comment type="caution">
    <text evidence="1">The sequence shown here is derived from an EMBL/GenBank/DDBJ whole genome shotgun (WGS) entry which is preliminary data.</text>
</comment>
<reference evidence="2" key="1">
    <citation type="journal article" date="2019" name="Int. J. Syst. Evol. Microbiol.">
        <title>The Global Catalogue of Microorganisms (GCM) 10K type strain sequencing project: providing services to taxonomists for standard genome sequencing and annotation.</title>
        <authorList>
            <consortium name="The Broad Institute Genomics Platform"/>
            <consortium name="The Broad Institute Genome Sequencing Center for Infectious Disease"/>
            <person name="Wu L."/>
            <person name="Ma J."/>
        </authorList>
    </citation>
    <scope>NUCLEOTIDE SEQUENCE [LARGE SCALE GENOMIC DNA]</scope>
    <source>
        <strain evidence="2">CGMCC 4.7020</strain>
    </source>
</reference>
<keyword evidence="2" id="KW-1185">Reference proteome</keyword>
<dbReference type="RefSeq" id="WP_381233385.1">
    <property type="nucleotide sequence ID" value="NZ_JBHSKH010000010.1"/>
</dbReference>
<dbReference type="EMBL" id="JBHTMM010000030">
    <property type="protein sequence ID" value="MFD1308761.1"/>
    <property type="molecule type" value="Genomic_DNA"/>
</dbReference>
<evidence type="ECO:0000313" key="1">
    <source>
        <dbReference type="EMBL" id="MFD1308761.1"/>
    </source>
</evidence>
<evidence type="ECO:0000313" key="2">
    <source>
        <dbReference type="Proteomes" id="UP001597058"/>
    </source>
</evidence>
<name>A0ABW3XI31_9ACTN</name>
<proteinExistence type="predicted"/>
<organism evidence="1 2">
    <name type="scientific">Streptomyces kaempferi</name>
    <dbReference type="NCBI Taxonomy" id="333725"/>
    <lineage>
        <taxon>Bacteria</taxon>
        <taxon>Bacillati</taxon>
        <taxon>Actinomycetota</taxon>
        <taxon>Actinomycetes</taxon>
        <taxon>Kitasatosporales</taxon>
        <taxon>Streptomycetaceae</taxon>
        <taxon>Streptomyces</taxon>
    </lineage>
</organism>
<dbReference type="InterPro" id="IPR046828">
    <property type="entry name" value="RepSA"/>
</dbReference>
<dbReference type="Pfam" id="PF20199">
    <property type="entry name" value="RepSA"/>
    <property type="match status" value="1"/>
</dbReference>
<dbReference type="InterPro" id="IPR048241">
    <property type="entry name" value="RepSA_streptomyces"/>
</dbReference>
<dbReference type="NCBIfam" id="NF041486">
    <property type="entry name" value="rep_init_RepSA"/>
    <property type="match status" value="1"/>
</dbReference>
<gene>
    <name evidence="1" type="primary">repSA</name>
    <name evidence="1" type="ORF">ACFQ5X_23260</name>
</gene>
<dbReference type="Proteomes" id="UP001597058">
    <property type="component" value="Unassembled WGS sequence"/>
</dbReference>